<evidence type="ECO:0000256" key="4">
    <source>
        <dbReference type="ARBA" id="ARBA00023171"/>
    </source>
</evidence>
<feature type="compositionally biased region" description="Basic and acidic residues" evidence="6">
    <location>
        <begin position="27"/>
        <end position="37"/>
    </location>
</feature>
<dbReference type="RefSeq" id="WP_322185920.1">
    <property type="nucleotide sequence ID" value="NZ_JAXLPB010000001.1"/>
</dbReference>
<keyword evidence="2" id="KW-0602">Photosynthesis</keyword>
<dbReference type="InterPro" id="IPR010245">
    <property type="entry name" value="BchY"/>
</dbReference>
<evidence type="ECO:0000313" key="8">
    <source>
        <dbReference type="EMBL" id="MDY8108479.1"/>
    </source>
</evidence>
<dbReference type="PANTHER" id="PTHR39429:SF3">
    <property type="entry name" value="LIGHT-INDEPENDENT PROTOCHLOROPHYLLIDE REDUCTASE SUBUNIT N"/>
    <property type="match status" value="1"/>
</dbReference>
<comment type="caution">
    <text evidence="8">The sequence shown here is derived from an EMBL/GenBank/DDBJ whole genome shotgun (WGS) entry which is preliminary data.</text>
</comment>
<dbReference type="Proteomes" id="UP001294412">
    <property type="component" value="Unassembled WGS sequence"/>
</dbReference>
<evidence type="ECO:0000259" key="7">
    <source>
        <dbReference type="Pfam" id="PF00148"/>
    </source>
</evidence>
<dbReference type="NCBIfam" id="TIGR02015">
    <property type="entry name" value="BchY"/>
    <property type="match status" value="1"/>
</dbReference>
<sequence>MNFDPQDGNRDDSADTSEGSAATIARTDARQARDGDAGCHGGKAEMLAAARKAGQSEALDQYAKDYPLGPHEQPQSMCPAFGSLRVGLRMRRTATVLSGSACCVYGLTFTSHFYGARRTVGYVPFNSESLVTGKLFEDIRDAVHDLADPLLYDAIVVTNLCVPSASGVPLRLLPQTINGVRIIGIDVPGFGVPTHAEAKDILAGAMLKRAREEAEAGPVSRPSRAASDRPEIALIGEMFPADPMIIGQLLEPMGLAAGPVVPTREWRELYGALDCAAVAAIHPFYTASIREFETAGRPVVGSAPVGVDGTAGWLARIGEAAGVSADRVAAAQNAILPAIRGALAGSPITGRITLSGYEGSELLVARLLVESGADVRYVGTACPRTKWSDHDREWLEERGVHVNFRASLENDLAAFEAFEPDLAIGTTPVVQKAKESGTPSLYFTNLISARPLMGPAGAGSLAEVINGAIASKPRFDTMKAFFAGVGTGDNAGVWPTAPEKRKAVSRRDDVPIRAKSKFDAVEGSVAASEGAH</sequence>
<evidence type="ECO:0000256" key="5">
    <source>
        <dbReference type="ARBA" id="ARBA00023181"/>
    </source>
</evidence>
<dbReference type="Pfam" id="PF00148">
    <property type="entry name" value="Oxidored_nitro"/>
    <property type="match status" value="1"/>
</dbReference>
<evidence type="ECO:0000256" key="3">
    <source>
        <dbReference type="ARBA" id="ARBA00023002"/>
    </source>
</evidence>
<keyword evidence="3 8" id="KW-0560">Oxidoreductase</keyword>
<keyword evidence="9" id="KW-1185">Reference proteome</keyword>
<keyword evidence="4" id="KW-0149">Chlorophyll biosynthesis</keyword>
<dbReference type="InterPro" id="IPR050293">
    <property type="entry name" value="LIPOR_BchN/ChlN"/>
</dbReference>
<evidence type="ECO:0000256" key="6">
    <source>
        <dbReference type="SAM" id="MobiDB-lite"/>
    </source>
</evidence>
<evidence type="ECO:0000256" key="1">
    <source>
        <dbReference type="ARBA" id="ARBA00004800"/>
    </source>
</evidence>
<evidence type="ECO:0000313" key="9">
    <source>
        <dbReference type="Proteomes" id="UP001294412"/>
    </source>
</evidence>
<dbReference type="EMBL" id="JAXLPB010000001">
    <property type="protein sequence ID" value="MDY8108479.1"/>
    <property type="molecule type" value="Genomic_DNA"/>
</dbReference>
<name>A0ABU5HZC5_9HYPH</name>
<feature type="region of interest" description="Disordered" evidence="6">
    <location>
        <begin position="1"/>
        <end position="38"/>
    </location>
</feature>
<proteinExistence type="predicted"/>
<dbReference type="SUPFAM" id="SSF53807">
    <property type="entry name" value="Helical backbone' metal receptor"/>
    <property type="match status" value="1"/>
</dbReference>
<dbReference type="GO" id="GO:0016491">
    <property type="term" value="F:oxidoreductase activity"/>
    <property type="evidence" value="ECO:0007669"/>
    <property type="project" value="UniProtKB-KW"/>
</dbReference>
<dbReference type="InterPro" id="IPR000510">
    <property type="entry name" value="Nase/OxRdtase_comp1"/>
</dbReference>
<protein>
    <submittedName>
        <fullName evidence="8">Chlorophyllide a reductase subunit Y</fullName>
        <ecNumber evidence="8">1.3.7.15</ecNumber>
    </submittedName>
</protein>
<comment type="pathway">
    <text evidence="1">Porphyrin-containing compound metabolism; bacteriochlorophyll biosynthesis.</text>
</comment>
<keyword evidence="5" id="KW-0077">Bacteriochlorophyll biosynthesis</keyword>
<dbReference type="Gene3D" id="3.40.50.1980">
    <property type="entry name" value="Nitrogenase molybdenum iron protein domain"/>
    <property type="match status" value="2"/>
</dbReference>
<accession>A0ABU5HZC5</accession>
<dbReference type="PIRSF" id="PIRSF000163">
    <property type="entry name" value="PCP_ChlB"/>
    <property type="match status" value="1"/>
</dbReference>
<gene>
    <name evidence="8" type="primary">bchY</name>
    <name evidence="8" type="ORF">U0C82_04840</name>
</gene>
<reference evidence="8 9" key="1">
    <citation type="submission" date="2023-12" db="EMBL/GenBank/DDBJ databases">
        <title>Description of Novel Strain Fulvimarina sp. 2208YS6-2-32 isolated from Uroteuthis (Photololigo) edulis.</title>
        <authorList>
            <person name="Park J.-S."/>
        </authorList>
    </citation>
    <scope>NUCLEOTIDE SEQUENCE [LARGE SCALE GENOMIC DNA]</scope>
    <source>
        <strain evidence="8 9">2208YS6-2-32</strain>
    </source>
</reference>
<evidence type="ECO:0000256" key="2">
    <source>
        <dbReference type="ARBA" id="ARBA00022531"/>
    </source>
</evidence>
<dbReference type="InterPro" id="IPR016209">
    <property type="entry name" value="Protochlorophyllide_Rdtase"/>
</dbReference>
<feature type="domain" description="Nitrogenase/oxidoreductase component 1" evidence="7">
    <location>
        <begin position="78"/>
        <end position="469"/>
    </location>
</feature>
<dbReference type="EC" id="1.3.7.15" evidence="8"/>
<dbReference type="PANTHER" id="PTHR39429">
    <property type="entry name" value="LIGHT-INDEPENDENT PROTOCHLOROPHYLLIDE REDUCTASE SUBUNIT N"/>
    <property type="match status" value="1"/>
</dbReference>
<organism evidence="8 9">
    <name type="scientific">Fulvimarina uroteuthidis</name>
    <dbReference type="NCBI Taxonomy" id="3098149"/>
    <lineage>
        <taxon>Bacteria</taxon>
        <taxon>Pseudomonadati</taxon>
        <taxon>Pseudomonadota</taxon>
        <taxon>Alphaproteobacteria</taxon>
        <taxon>Hyphomicrobiales</taxon>
        <taxon>Aurantimonadaceae</taxon>
        <taxon>Fulvimarina</taxon>
    </lineage>
</organism>